<dbReference type="Proteomes" id="UP000315724">
    <property type="component" value="Chromosome"/>
</dbReference>
<keyword evidence="6 7" id="KW-0067">ATP-binding</keyword>
<evidence type="ECO:0000256" key="7">
    <source>
        <dbReference type="PROSITE-ProRule" id="PRU10141"/>
    </source>
</evidence>
<dbReference type="Pfam" id="PF00069">
    <property type="entry name" value="Pkinase"/>
    <property type="match status" value="1"/>
</dbReference>
<dbReference type="InterPro" id="IPR017441">
    <property type="entry name" value="Protein_kinase_ATP_BS"/>
</dbReference>
<keyword evidence="3 10" id="KW-0808">Transferase</keyword>
<keyword evidence="2" id="KW-0723">Serine/threonine-protein kinase</keyword>
<dbReference type="GO" id="GO:0004674">
    <property type="term" value="F:protein serine/threonine kinase activity"/>
    <property type="evidence" value="ECO:0007669"/>
    <property type="project" value="UniProtKB-KW"/>
</dbReference>
<feature type="binding site" evidence="7">
    <location>
        <position position="84"/>
    </location>
    <ligand>
        <name>ATP</name>
        <dbReference type="ChEBI" id="CHEBI:30616"/>
    </ligand>
</feature>
<evidence type="ECO:0000313" key="10">
    <source>
        <dbReference type="EMBL" id="QDT31723.1"/>
    </source>
</evidence>
<evidence type="ECO:0000256" key="8">
    <source>
        <dbReference type="SAM" id="MobiDB-lite"/>
    </source>
</evidence>
<dbReference type="SMART" id="SM00220">
    <property type="entry name" value="S_TKc"/>
    <property type="match status" value="1"/>
</dbReference>
<dbReference type="InterPro" id="IPR008271">
    <property type="entry name" value="Ser/Thr_kinase_AS"/>
</dbReference>
<evidence type="ECO:0000256" key="3">
    <source>
        <dbReference type="ARBA" id="ARBA00022679"/>
    </source>
</evidence>
<dbReference type="EC" id="2.7.11.1" evidence="1"/>
<sequence length="517" mass="57265">MTDSKSKLPEDESNHSDSNPAKETQPASEETAAMQIPGNPQGKKLPQTDTVLGDFRLLRKLGKGGMAEVWLAEQESLKRNVALKLLRPTLTEDHTYVARFQTEAKAAAGLNHPNIVQVYTVGERNGQYFIAQEYVQGQTLKSFIQKKGALDVNVALAIMRQVASALQVANERGIVHRDIKPENIMLNRKGEAKVADFGLAQLQGGEQNLTQEGVTMGTPLYMSPEQVNGKKLDQRSDIYSFGITCYHMLAGRPPFEGENAVSVAVKHLHEPPKPLQEIRSDLPAALCKVVARMTSKKPEDRYDSAQAVLVDVRKIAKALKTGEDVDHLVGSPENTSASFPVKKPALVLPLLCLLVALGGAGMGLMMKKSIAEVDPDAIDSSIPKKDTAREQYKHAMLRYDDEDAFKAVIHRFPTDRVWTPKAHEQLAMMYLRNSSRHAEAREQLRILKTQYGPSEKAKAQIGEAYLSAIDGEYRAPSATLSQLDSEIQEHISGSWEQRVEDIREMIQQLEEKQKPGT</sequence>
<reference evidence="10 11" key="1">
    <citation type="submission" date="2019-02" db="EMBL/GenBank/DDBJ databases">
        <title>Deep-cultivation of Planctomycetes and their phenomic and genomic characterization uncovers novel biology.</title>
        <authorList>
            <person name="Wiegand S."/>
            <person name="Jogler M."/>
            <person name="Boedeker C."/>
            <person name="Pinto D."/>
            <person name="Vollmers J."/>
            <person name="Rivas-Marin E."/>
            <person name="Kohn T."/>
            <person name="Peeters S.H."/>
            <person name="Heuer A."/>
            <person name="Rast P."/>
            <person name="Oberbeckmann S."/>
            <person name="Bunk B."/>
            <person name="Jeske O."/>
            <person name="Meyerdierks A."/>
            <person name="Storesund J.E."/>
            <person name="Kallscheuer N."/>
            <person name="Luecker S."/>
            <person name="Lage O.M."/>
            <person name="Pohl T."/>
            <person name="Merkel B.J."/>
            <person name="Hornburger P."/>
            <person name="Mueller R.-W."/>
            <person name="Bruemmer F."/>
            <person name="Labrenz M."/>
            <person name="Spormann A.M."/>
            <person name="Op den Camp H."/>
            <person name="Overmann J."/>
            <person name="Amann R."/>
            <person name="Jetten M.S.M."/>
            <person name="Mascher T."/>
            <person name="Medema M.H."/>
            <person name="Devos D.P."/>
            <person name="Kaster A.-K."/>
            <person name="Ovreas L."/>
            <person name="Rohde M."/>
            <person name="Galperin M.Y."/>
            <person name="Jogler C."/>
        </authorList>
    </citation>
    <scope>NUCLEOTIDE SEQUENCE [LARGE SCALE GENOMIC DNA]</scope>
    <source>
        <strain evidence="10 11">Mal48</strain>
    </source>
</reference>
<feature type="compositionally biased region" description="Basic and acidic residues" evidence="8">
    <location>
        <begin position="1"/>
        <end position="15"/>
    </location>
</feature>
<dbReference type="AlphaFoldDB" id="A0A517QJA0"/>
<accession>A0A517QJA0</accession>
<dbReference type="GO" id="GO:0005524">
    <property type="term" value="F:ATP binding"/>
    <property type="evidence" value="ECO:0007669"/>
    <property type="project" value="UniProtKB-UniRule"/>
</dbReference>
<dbReference type="KEGG" id="tpol:Mal48_09580"/>
<evidence type="ECO:0000256" key="1">
    <source>
        <dbReference type="ARBA" id="ARBA00012513"/>
    </source>
</evidence>
<dbReference type="PROSITE" id="PS50011">
    <property type="entry name" value="PROTEIN_KINASE_DOM"/>
    <property type="match status" value="1"/>
</dbReference>
<dbReference type="InterPro" id="IPR000719">
    <property type="entry name" value="Prot_kinase_dom"/>
</dbReference>
<dbReference type="RefSeq" id="WP_145196519.1">
    <property type="nucleotide sequence ID" value="NZ_CP036267.1"/>
</dbReference>
<name>A0A517QJA0_9PLAN</name>
<evidence type="ECO:0000259" key="9">
    <source>
        <dbReference type="PROSITE" id="PS50011"/>
    </source>
</evidence>
<dbReference type="Gene3D" id="3.30.200.20">
    <property type="entry name" value="Phosphorylase Kinase, domain 1"/>
    <property type="match status" value="1"/>
</dbReference>
<organism evidence="10 11">
    <name type="scientific">Thalassoglobus polymorphus</name>
    <dbReference type="NCBI Taxonomy" id="2527994"/>
    <lineage>
        <taxon>Bacteria</taxon>
        <taxon>Pseudomonadati</taxon>
        <taxon>Planctomycetota</taxon>
        <taxon>Planctomycetia</taxon>
        <taxon>Planctomycetales</taxon>
        <taxon>Planctomycetaceae</taxon>
        <taxon>Thalassoglobus</taxon>
    </lineage>
</organism>
<dbReference type="InterPro" id="IPR011009">
    <property type="entry name" value="Kinase-like_dom_sf"/>
</dbReference>
<dbReference type="FunFam" id="1.10.510.10:FF:000021">
    <property type="entry name" value="Serine/threonine protein kinase"/>
    <property type="match status" value="1"/>
</dbReference>
<evidence type="ECO:0000313" key="11">
    <source>
        <dbReference type="Proteomes" id="UP000315724"/>
    </source>
</evidence>
<gene>
    <name evidence="10" type="primary">prkC_4</name>
    <name evidence="10" type="ORF">Mal48_09580</name>
</gene>
<dbReference type="OrthoDB" id="6111975at2"/>
<keyword evidence="5 10" id="KW-0418">Kinase</keyword>
<evidence type="ECO:0000256" key="2">
    <source>
        <dbReference type="ARBA" id="ARBA00022527"/>
    </source>
</evidence>
<evidence type="ECO:0000256" key="6">
    <source>
        <dbReference type="ARBA" id="ARBA00022840"/>
    </source>
</evidence>
<dbReference type="SUPFAM" id="SSF56112">
    <property type="entry name" value="Protein kinase-like (PK-like)"/>
    <property type="match status" value="1"/>
</dbReference>
<keyword evidence="11" id="KW-1185">Reference proteome</keyword>
<evidence type="ECO:0000256" key="5">
    <source>
        <dbReference type="ARBA" id="ARBA00022777"/>
    </source>
</evidence>
<dbReference type="PROSITE" id="PS00108">
    <property type="entry name" value="PROTEIN_KINASE_ST"/>
    <property type="match status" value="1"/>
</dbReference>
<dbReference type="CDD" id="cd14014">
    <property type="entry name" value="STKc_PknB_like"/>
    <property type="match status" value="1"/>
</dbReference>
<keyword evidence="4 7" id="KW-0547">Nucleotide-binding</keyword>
<evidence type="ECO:0000256" key="4">
    <source>
        <dbReference type="ARBA" id="ARBA00022741"/>
    </source>
</evidence>
<dbReference type="EMBL" id="CP036267">
    <property type="protein sequence ID" value="QDT31723.1"/>
    <property type="molecule type" value="Genomic_DNA"/>
</dbReference>
<dbReference type="PANTHER" id="PTHR43289">
    <property type="entry name" value="MITOGEN-ACTIVATED PROTEIN KINASE KINASE KINASE 20-RELATED"/>
    <property type="match status" value="1"/>
</dbReference>
<feature type="region of interest" description="Disordered" evidence="8">
    <location>
        <begin position="1"/>
        <end position="48"/>
    </location>
</feature>
<dbReference type="Gene3D" id="1.10.510.10">
    <property type="entry name" value="Transferase(Phosphotransferase) domain 1"/>
    <property type="match status" value="1"/>
</dbReference>
<feature type="compositionally biased region" description="Polar residues" evidence="8">
    <location>
        <begin position="16"/>
        <end position="28"/>
    </location>
</feature>
<feature type="domain" description="Protein kinase" evidence="9">
    <location>
        <begin position="55"/>
        <end position="319"/>
    </location>
</feature>
<protein>
    <recommendedName>
        <fullName evidence="1">non-specific serine/threonine protein kinase</fullName>
        <ecNumber evidence="1">2.7.11.1</ecNumber>
    </recommendedName>
</protein>
<proteinExistence type="predicted"/>
<dbReference type="PROSITE" id="PS00107">
    <property type="entry name" value="PROTEIN_KINASE_ATP"/>
    <property type="match status" value="1"/>
</dbReference>
<dbReference type="PANTHER" id="PTHR43289:SF6">
    <property type="entry name" value="SERINE_THREONINE-PROTEIN KINASE NEKL-3"/>
    <property type="match status" value="1"/>
</dbReference>